<keyword evidence="3" id="KW-0687">Ribonucleoprotein</keyword>
<evidence type="ECO:0000256" key="3">
    <source>
        <dbReference type="ARBA" id="ARBA00023274"/>
    </source>
</evidence>
<evidence type="ECO:0000313" key="7">
    <source>
        <dbReference type="Proteomes" id="UP000176951"/>
    </source>
</evidence>
<feature type="region of interest" description="Disordered" evidence="4">
    <location>
        <begin position="1"/>
        <end position="44"/>
    </location>
</feature>
<proteinExistence type="inferred from homology"/>
<gene>
    <name evidence="6" type="ORF">A3A97_00035</name>
</gene>
<dbReference type="PANTHER" id="PTHR10724:SF7">
    <property type="entry name" value="SMALL RIBOSOMAL SUBUNIT PROTEIN BS1C"/>
    <property type="match status" value="1"/>
</dbReference>
<feature type="domain" description="S1 motif" evidence="5">
    <location>
        <begin position="148"/>
        <end position="226"/>
    </location>
</feature>
<dbReference type="Gene3D" id="2.40.50.140">
    <property type="entry name" value="Nucleic acid-binding proteins"/>
    <property type="match status" value="4"/>
</dbReference>
<feature type="compositionally biased region" description="Basic and acidic residues" evidence="4">
    <location>
        <begin position="405"/>
        <end position="434"/>
    </location>
</feature>
<evidence type="ECO:0000313" key="6">
    <source>
        <dbReference type="EMBL" id="OHA51808.1"/>
    </source>
</evidence>
<sequence>MDLLNKLASALNPSDQNEDEDSEGENAEAKEKPETTAKSKEARTTADALKAVLNSQAPPLKTGDMVNGKVIGRGVATVFIDLGAQGTGIIFGREFYKAQDIIRGINKEDVISAKVVEPENDEGYVELSVKDAGREMVWQKLEEYKTSGITLKVKITAANRGGLVAQVEGTQAFLPVSQLSAAHYPRVEGGDKDKIYGELQKFVGQEFEIQVLDFAPQEQKLILSEKAVERSELSELLKDYKVGDTIGGTVSGVVDFGIFVRFGPEDRLEGLAHISELDWQMVQNPNSLFSVGDEIKAKIIDMGDGRVSLSIKALKPDPWQDITEKFPKGAQVQGKVVKFSPFGAFVEISSNVQALIHISEFGNEAKMKEKLSLDKKYSFRIASIDQKEHRMSLKMADESAEEESKEVPKEKVVTETKTEISEEKSSEESKPPEE</sequence>
<accession>A0A1G2PTY8</accession>
<dbReference type="GO" id="GO:0003729">
    <property type="term" value="F:mRNA binding"/>
    <property type="evidence" value="ECO:0007669"/>
    <property type="project" value="TreeGrafter"/>
</dbReference>
<dbReference type="GO" id="GO:0006412">
    <property type="term" value="P:translation"/>
    <property type="evidence" value="ECO:0007669"/>
    <property type="project" value="TreeGrafter"/>
</dbReference>
<feature type="domain" description="S1 motif" evidence="5">
    <location>
        <begin position="243"/>
        <end position="312"/>
    </location>
</feature>
<feature type="domain" description="S1 motif" evidence="5">
    <location>
        <begin position="329"/>
        <end position="396"/>
    </location>
</feature>
<feature type="compositionally biased region" description="Basic and acidic residues" evidence="4">
    <location>
        <begin position="388"/>
        <end position="397"/>
    </location>
</feature>
<organism evidence="6 7">
    <name type="scientific">Candidatus Terrybacteria bacterium RIFCSPLOWO2_01_FULL_40_23</name>
    <dbReference type="NCBI Taxonomy" id="1802366"/>
    <lineage>
        <taxon>Bacteria</taxon>
        <taxon>Candidatus Terryibacteriota</taxon>
    </lineage>
</organism>
<dbReference type="CDD" id="cd00164">
    <property type="entry name" value="S1_like"/>
    <property type="match status" value="1"/>
</dbReference>
<feature type="compositionally biased region" description="Basic and acidic residues" evidence="4">
    <location>
        <begin position="27"/>
        <end position="44"/>
    </location>
</feature>
<dbReference type="GO" id="GO:0003735">
    <property type="term" value="F:structural constituent of ribosome"/>
    <property type="evidence" value="ECO:0007669"/>
    <property type="project" value="TreeGrafter"/>
</dbReference>
<reference evidence="6 7" key="1">
    <citation type="journal article" date="2016" name="Nat. Commun.">
        <title>Thousands of microbial genomes shed light on interconnected biogeochemical processes in an aquifer system.</title>
        <authorList>
            <person name="Anantharaman K."/>
            <person name="Brown C.T."/>
            <person name="Hug L.A."/>
            <person name="Sharon I."/>
            <person name="Castelle C.J."/>
            <person name="Probst A.J."/>
            <person name="Thomas B.C."/>
            <person name="Singh A."/>
            <person name="Wilkins M.J."/>
            <person name="Karaoz U."/>
            <person name="Brodie E.L."/>
            <person name="Williams K.H."/>
            <person name="Hubbard S.S."/>
            <person name="Banfield J.F."/>
        </authorList>
    </citation>
    <scope>NUCLEOTIDE SEQUENCE [LARGE SCALE GENOMIC DNA]</scope>
</reference>
<feature type="compositionally biased region" description="Acidic residues" evidence="4">
    <location>
        <begin position="16"/>
        <end position="26"/>
    </location>
</feature>
<dbReference type="Pfam" id="PF00575">
    <property type="entry name" value="S1"/>
    <property type="match status" value="2"/>
</dbReference>
<feature type="region of interest" description="Disordered" evidence="4">
    <location>
        <begin position="388"/>
        <end position="434"/>
    </location>
</feature>
<evidence type="ECO:0000256" key="1">
    <source>
        <dbReference type="ARBA" id="ARBA00006767"/>
    </source>
</evidence>
<dbReference type="EMBL" id="MHSW01000018">
    <property type="protein sequence ID" value="OHA51808.1"/>
    <property type="molecule type" value="Genomic_DNA"/>
</dbReference>
<dbReference type="PRINTS" id="PR00681">
    <property type="entry name" value="RIBOSOMALS1"/>
</dbReference>
<evidence type="ECO:0000256" key="4">
    <source>
        <dbReference type="SAM" id="MobiDB-lite"/>
    </source>
</evidence>
<dbReference type="InterPro" id="IPR035104">
    <property type="entry name" value="Ribosomal_protein_S1-like"/>
</dbReference>
<protein>
    <recommendedName>
        <fullName evidence="5">S1 motif domain-containing protein</fullName>
    </recommendedName>
</protein>
<evidence type="ECO:0000256" key="2">
    <source>
        <dbReference type="ARBA" id="ARBA00022980"/>
    </source>
</evidence>
<dbReference type="PROSITE" id="PS50126">
    <property type="entry name" value="S1"/>
    <property type="match status" value="4"/>
</dbReference>
<comment type="caution">
    <text evidence="6">The sequence shown here is derived from an EMBL/GenBank/DDBJ whole genome shotgun (WGS) entry which is preliminary data.</text>
</comment>
<dbReference type="SUPFAM" id="SSF50249">
    <property type="entry name" value="Nucleic acid-binding proteins"/>
    <property type="match status" value="4"/>
</dbReference>
<dbReference type="PANTHER" id="PTHR10724">
    <property type="entry name" value="30S RIBOSOMAL PROTEIN S1"/>
    <property type="match status" value="1"/>
</dbReference>
<dbReference type="InterPro" id="IPR003029">
    <property type="entry name" value="S1_domain"/>
</dbReference>
<comment type="similarity">
    <text evidence="1">Belongs to the bacterial ribosomal protein bS1 family.</text>
</comment>
<dbReference type="CDD" id="cd04465">
    <property type="entry name" value="S1_RPS1_repeat_ec2_hs2"/>
    <property type="match status" value="1"/>
</dbReference>
<dbReference type="InterPro" id="IPR050437">
    <property type="entry name" value="Ribos_protein_bS1-like"/>
</dbReference>
<keyword evidence="2" id="KW-0689">Ribosomal protein</keyword>
<dbReference type="SMART" id="SM00316">
    <property type="entry name" value="S1"/>
    <property type="match status" value="4"/>
</dbReference>
<dbReference type="AlphaFoldDB" id="A0A1G2PTY8"/>
<dbReference type="Proteomes" id="UP000176951">
    <property type="component" value="Unassembled WGS sequence"/>
</dbReference>
<feature type="domain" description="S1 motif" evidence="5">
    <location>
        <begin position="63"/>
        <end position="130"/>
    </location>
</feature>
<evidence type="ECO:0000259" key="5">
    <source>
        <dbReference type="PROSITE" id="PS50126"/>
    </source>
</evidence>
<name>A0A1G2PTY8_9BACT</name>
<dbReference type="InterPro" id="IPR012340">
    <property type="entry name" value="NA-bd_OB-fold"/>
</dbReference>